<reference evidence="3 4" key="1">
    <citation type="journal article" date="2015" name="Nature">
        <title>rRNA introns, odd ribosomes, and small enigmatic genomes across a large radiation of phyla.</title>
        <authorList>
            <person name="Brown C.T."/>
            <person name="Hug L.A."/>
            <person name="Thomas B.C."/>
            <person name="Sharon I."/>
            <person name="Castelle C.J."/>
            <person name="Singh A."/>
            <person name="Wilkins M.J."/>
            <person name="Williams K.H."/>
            <person name="Banfield J.F."/>
        </authorList>
    </citation>
    <scope>NUCLEOTIDE SEQUENCE [LARGE SCALE GENOMIC DNA]</scope>
</reference>
<evidence type="ECO:0000313" key="4">
    <source>
        <dbReference type="Proteomes" id="UP000034917"/>
    </source>
</evidence>
<dbReference type="InterPro" id="IPR050190">
    <property type="entry name" value="UPF0213_domain"/>
</dbReference>
<comment type="similarity">
    <text evidence="1">Belongs to the UPF0213 family.</text>
</comment>
<evidence type="ECO:0000256" key="1">
    <source>
        <dbReference type="ARBA" id="ARBA00007435"/>
    </source>
</evidence>
<comment type="caution">
    <text evidence="3">The sequence shown here is derived from an EMBL/GenBank/DDBJ whole genome shotgun (WGS) entry which is preliminary data.</text>
</comment>
<feature type="domain" description="GIY-YIG" evidence="2">
    <location>
        <begin position="1"/>
        <end position="69"/>
    </location>
</feature>
<dbReference type="PROSITE" id="PS50164">
    <property type="entry name" value="GIY_YIG"/>
    <property type="match status" value="1"/>
</dbReference>
<dbReference type="InterPro" id="IPR000305">
    <property type="entry name" value="GIY-YIG_endonuc"/>
</dbReference>
<dbReference type="CDD" id="cd10448">
    <property type="entry name" value="GIY-YIG_unchar_3"/>
    <property type="match status" value="1"/>
</dbReference>
<evidence type="ECO:0000313" key="3">
    <source>
        <dbReference type="EMBL" id="KKQ26548.1"/>
    </source>
</evidence>
<dbReference type="InterPro" id="IPR035901">
    <property type="entry name" value="GIY-YIG_endonuc_sf"/>
</dbReference>
<dbReference type="SUPFAM" id="SSF82771">
    <property type="entry name" value="GIY-YIG endonuclease"/>
    <property type="match status" value="1"/>
</dbReference>
<dbReference type="Proteomes" id="UP000034917">
    <property type="component" value="Unassembled WGS sequence"/>
</dbReference>
<organism evidence="3 4">
    <name type="scientific">Candidatus Roizmanbacteria bacterium GW2011_GWC2_37_13</name>
    <dbReference type="NCBI Taxonomy" id="1618486"/>
    <lineage>
        <taxon>Bacteria</taxon>
        <taxon>Candidatus Roizmaniibacteriota</taxon>
    </lineage>
</organism>
<dbReference type="Gene3D" id="3.40.1440.10">
    <property type="entry name" value="GIY-YIG endonuclease"/>
    <property type="match status" value="1"/>
</dbReference>
<proteinExistence type="inferred from homology"/>
<dbReference type="PANTHER" id="PTHR34477">
    <property type="entry name" value="UPF0213 PROTEIN YHBQ"/>
    <property type="match status" value="1"/>
</dbReference>
<dbReference type="PANTHER" id="PTHR34477:SF5">
    <property type="entry name" value="BSL5627 PROTEIN"/>
    <property type="match status" value="1"/>
</dbReference>
<name>A0A0G0G605_9BACT</name>
<sequence length="87" mass="10438">MANNRPTLYAGVTNNLIKRVYEHKNNLVEGFTSKYNLHKLVYFEVFDSIKQAIIREKQIKNMNRKDKIDMIEKFNPDFKDLYIKVIK</sequence>
<dbReference type="Pfam" id="PF01541">
    <property type="entry name" value="GIY-YIG"/>
    <property type="match status" value="1"/>
</dbReference>
<dbReference type="EMBL" id="LBSV01000002">
    <property type="protein sequence ID" value="KKQ26548.1"/>
    <property type="molecule type" value="Genomic_DNA"/>
</dbReference>
<protein>
    <submittedName>
        <fullName evidence="3">Excinuclease ABC subunit C</fullName>
    </submittedName>
</protein>
<dbReference type="AlphaFoldDB" id="A0A0G0G605"/>
<gene>
    <name evidence="3" type="ORF">US40_C0002G0082</name>
</gene>
<accession>A0A0G0G605</accession>
<evidence type="ECO:0000259" key="2">
    <source>
        <dbReference type="PROSITE" id="PS50164"/>
    </source>
</evidence>